<dbReference type="Proteomes" id="UP000287171">
    <property type="component" value="Unassembled WGS sequence"/>
</dbReference>
<feature type="domain" description="AB hydrolase-1" evidence="1">
    <location>
        <begin position="29"/>
        <end position="259"/>
    </location>
</feature>
<dbReference type="SUPFAM" id="SSF53474">
    <property type="entry name" value="alpha/beta-Hydrolases"/>
    <property type="match status" value="1"/>
</dbReference>
<dbReference type="GO" id="GO:0016020">
    <property type="term" value="C:membrane"/>
    <property type="evidence" value="ECO:0007669"/>
    <property type="project" value="TreeGrafter"/>
</dbReference>
<dbReference type="Gene3D" id="3.40.50.1820">
    <property type="entry name" value="alpha/beta hydrolase"/>
    <property type="match status" value="1"/>
</dbReference>
<dbReference type="Pfam" id="PF12697">
    <property type="entry name" value="Abhydrolase_6"/>
    <property type="match status" value="1"/>
</dbReference>
<organism evidence="2 3">
    <name type="scientific">Dictyobacter alpinus</name>
    <dbReference type="NCBI Taxonomy" id="2014873"/>
    <lineage>
        <taxon>Bacteria</taxon>
        <taxon>Bacillati</taxon>
        <taxon>Chloroflexota</taxon>
        <taxon>Ktedonobacteria</taxon>
        <taxon>Ktedonobacterales</taxon>
        <taxon>Dictyobacteraceae</taxon>
        <taxon>Dictyobacter</taxon>
    </lineage>
</organism>
<sequence length="281" mass="30845">MQHTESNVKFIPVPGGTLAYEIAGQGPPVLCLPSMGDTRREFERSAPLLIEAGYRVITTDLRGMGQSRGNFAAYTIQALSADIEAILEAEHIERVFLVSCSISAASAGLFALEHPDRVLGLVMISPMVYTAPNMLVPILLATSLRVPVLGRVIWASYFKSLYPLHPVEPDYLEGLRTNLKQPGSMKSVAGMLLAPRLDERLAQMNVPTLAYFCTKDPDFTNEQGVRETATKLQHQIPAAEVVILDDLGHYPHREAPERIMPKMVSWLRALSGSPAVNEPTI</sequence>
<comment type="caution">
    <text evidence="2">The sequence shown here is derived from an EMBL/GenBank/DDBJ whole genome shotgun (WGS) entry which is preliminary data.</text>
</comment>
<reference evidence="3" key="1">
    <citation type="submission" date="2018-12" db="EMBL/GenBank/DDBJ databases">
        <title>Tengunoibacter tsumagoiensis gen. nov., sp. nov., Dictyobacter kobayashii sp. nov., D. alpinus sp. nov., and D. joshuensis sp. nov. and description of Dictyobacteraceae fam. nov. within the order Ktedonobacterales isolated from Tengu-no-mugimeshi.</title>
        <authorList>
            <person name="Wang C.M."/>
            <person name="Zheng Y."/>
            <person name="Sakai Y."/>
            <person name="Toyoda A."/>
            <person name="Minakuchi Y."/>
            <person name="Abe K."/>
            <person name="Yokota A."/>
            <person name="Yabe S."/>
        </authorList>
    </citation>
    <scope>NUCLEOTIDE SEQUENCE [LARGE SCALE GENOMIC DNA]</scope>
    <source>
        <strain evidence="3">Uno16</strain>
    </source>
</reference>
<dbReference type="GO" id="GO:0046464">
    <property type="term" value="P:acylglycerol catabolic process"/>
    <property type="evidence" value="ECO:0007669"/>
    <property type="project" value="TreeGrafter"/>
</dbReference>
<dbReference type="EMBL" id="BIFT01000002">
    <property type="protein sequence ID" value="GCE29436.1"/>
    <property type="molecule type" value="Genomic_DNA"/>
</dbReference>
<evidence type="ECO:0000259" key="1">
    <source>
        <dbReference type="Pfam" id="PF12697"/>
    </source>
</evidence>
<dbReference type="OrthoDB" id="9780932at2"/>
<dbReference type="GO" id="GO:0047372">
    <property type="term" value="F:monoacylglycerol lipase activity"/>
    <property type="evidence" value="ECO:0007669"/>
    <property type="project" value="TreeGrafter"/>
</dbReference>
<keyword evidence="3" id="KW-1185">Reference proteome</keyword>
<protein>
    <submittedName>
        <fullName evidence="2">Hydrolase</fullName>
    </submittedName>
</protein>
<dbReference type="RefSeq" id="WP_126629697.1">
    <property type="nucleotide sequence ID" value="NZ_BIFT01000002.1"/>
</dbReference>
<dbReference type="InterPro" id="IPR000639">
    <property type="entry name" value="Epox_hydrolase-like"/>
</dbReference>
<dbReference type="PANTHER" id="PTHR43798">
    <property type="entry name" value="MONOACYLGLYCEROL LIPASE"/>
    <property type="match status" value="1"/>
</dbReference>
<dbReference type="AlphaFoldDB" id="A0A402BDQ4"/>
<name>A0A402BDQ4_9CHLR</name>
<proteinExistence type="predicted"/>
<dbReference type="PRINTS" id="PR00412">
    <property type="entry name" value="EPOXHYDRLASE"/>
</dbReference>
<accession>A0A402BDQ4</accession>
<dbReference type="InterPro" id="IPR029058">
    <property type="entry name" value="AB_hydrolase_fold"/>
</dbReference>
<evidence type="ECO:0000313" key="2">
    <source>
        <dbReference type="EMBL" id="GCE29436.1"/>
    </source>
</evidence>
<dbReference type="InterPro" id="IPR000073">
    <property type="entry name" value="AB_hydrolase_1"/>
</dbReference>
<dbReference type="PANTHER" id="PTHR43798:SF33">
    <property type="entry name" value="HYDROLASE, PUTATIVE (AFU_ORTHOLOGUE AFUA_2G14860)-RELATED"/>
    <property type="match status" value="1"/>
</dbReference>
<keyword evidence="2" id="KW-0378">Hydrolase</keyword>
<evidence type="ECO:0000313" key="3">
    <source>
        <dbReference type="Proteomes" id="UP000287171"/>
    </source>
</evidence>
<gene>
    <name evidence="2" type="ORF">KDA_49200</name>
</gene>
<dbReference type="PRINTS" id="PR00111">
    <property type="entry name" value="ABHYDROLASE"/>
</dbReference>
<dbReference type="InterPro" id="IPR050266">
    <property type="entry name" value="AB_hydrolase_sf"/>
</dbReference>